<evidence type="ECO:0000313" key="3">
    <source>
        <dbReference type="Proteomes" id="UP000030686"/>
    </source>
</evidence>
<evidence type="ECO:0000256" key="1">
    <source>
        <dbReference type="SAM" id="MobiDB-lite"/>
    </source>
</evidence>
<keyword evidence="3" id="KW-1185">Reference proteome</keyword>
<reference evidence="2" key="1">
    <citation type="journal article" date="2014" name="Nat. Commun.">
        <title>Multiple recent horizontal transfers of a large genomic region in cheese making fungi.</title>
        <authorList>
            <person name="Cheeseman K."/>
            <person name="Ropars J."/>
            <person name="Renault P."/>
            <person name="Dupont J."/>
            <person name="Gouzy J."/>
            <person name="Branca A."/>
            <person name="Abraham A.L."/>
            <person name="Ceppi M."/>
            <person name="Conseiller E."/>
            <person name="Debuchy R."/>
            <person name="Malagnac F."/>
            <person name="Goarin A."/>
            <person name="Silar P."/>
            <person name="Lacoste S."/>
            <person name="Sallet E."/>
            <person name="Bensimon A."/>
            <person name="Giraud T."/>
            <person name="Brygoo Y."/>
        </authorList>
    </citation>
    <scope>NUCLEOTIDE SEQUENCE [LARGE SCALE GENOMIC DNA]</scope>
    <source>
        <strain evidence="2">FM164</strain>
    </source>
</reference>
<feature type="compositionally biased region" description="Gly residues" evidence="1">
    <location>
        <begin position="33"/>
        <end position="42"/>
    </location>
</feature>
<evidence type="ECO:0000313" key="2">
    <source>
        <dbReference type="EMBL" id="CDM37408.1"/>
    </source>
</evidence>
<name>W6QKQ3_PENRF</name>
<proteinExistence type="predicted"/>
<gene>
    <name evidence="2" type="ORF">PROQFM164_S06g000370</name>
</gene>
<accession>W6QKQ3</accession>
<protein>
    <submittedName>
        <fullName evidence="2">Uncharacterized protein</fullName>
    </submittedName>
</protein>
<dbReference type="AlphaFoldDB" id="W6QKQ3"/>
<organism evidence="2 3">
    <name type="scientific">Penicillium roqueforti (strain FM164)</name>
    <dbReference type="NCBI Taxonomy" id="1365484"/>
    <lineage>
        <taxon>Eukaryota</taxon>
        <taxon>Fungi</taxon>
        <taxon>Dikarya</taxon>
        <taxon>Ascomycota</taxon>
        <taxon>Pezizomycotina</taxon>
        <taxon>Eurotiomycetes</taxon>
        <taxon>Eurotiomycetidae</taxon>
        <taxon>Eurotiales</taxon>
        <taxon>Aspergillaceae</taxon>
        <taxon>Penicillium</taxon>
    </lineage>
</organism>
<feature type="compositionally biased region" description="Basic and acidic residues" evidence="1">
    <location>
        <begin position="43"/>
        <end position="54"/>
    </location>
</feature>
<dbReference type="Proteomes" id="UP000030686">
    <property type="component" value="Unassembled WGS sequence"/>
</dbReference>
<sequence length="54" mass="5710">MSSRFEKRFLTRRRIASLRVDADAISLLVETMGVGGGGGDPRGPGEGRYRGSGG</sequence>
<feature type="region of interest" description="Disordered" evidence="1">
    <location>
        <begin position="31"/>
        <end position="54"/>
    </location>
</feature>
<dbReference type="EMBL" id="HG792020">
    <property type="protein sequence ID" value="CDM37408.1"/>
    <property type="molecule type" value="Genomic_DNA"/>
</dbReference>